<gene>
    <name evidence="2" type="ORF">Vau01_110370</name>
</gene>
<dbReference type="InterPro" id="IPR053847">
    <property type="entry name" value="DUF6928"/>
</dbReference>
<name>A0A8J4E6K4_9ACTN</name>
<evidence type="ECO:0000313" key="2">
    <source>
        <dbReference type="EMBL" id="GIJ63521.1"/>
    </source>
</evidence>
<dbReference type="Proteomes" id="UP000612585">
    <property type="component" value="Unassembled WGS sequence"/>
</dbReference>
<protein>
    <submittedName>
        <fullName evidence="2">Uncharacterized protein</fullName>
    </submittedName>
</protein>
<reference evidence="2" key="1">
    <citation type="submission" date="2021-01" db="EMBL/GenBank/DDBJ databases">
        <title>Whole genome shotgun sequence of Virgisporangium aurantiacum NBRC 16421.</title>
        <authorList>
            <person name="Komaki H."/>
            <person name="Tamura T."/>
        </authorList>
    </citation>
    <scope>NUCLEOTIDE SEQUENCE</scope>
    <source>
        <strain evidence="2">NBRC 16421</strain>
    </source>
</reference>
<feature type="compositionally biased region" description="Basic and acidic residues" evidence="1">
    <location>
        <begin position="244"/>
        <end position="253"/>
    </location>
</feature>
<evidence type="ECO:0000256" key="1">
    <source>
        <dbReference type="SAM" id="MobiDB-lite"/>
    </source>
</evidence>
<sequence>MGAKTALLAFTDGDLRPALLGATRCDPTEAEELVREVHPGYDVTPIGDGTLFDDTNPPDDITYVTVLAGAELLCNGRLILDRPSQLPEYLRKAGAGRRIIMHGMHSVVDWLCFAVWEDGVLVRSLSLSPDSGIMENIGEPFDFERPYWAGEHPVEPEPGWPDQEPYPLPFHPLELGEDALRALFGFIIEGSPHPDDIDTEAVHLHGFRVTDPTGQEQAAREAAYEEALRTMGPPRLFQAGPDGTMREISFDDL</sequence>
<evidence type="ECO:0000313" key="3">
    <source>
        <dbReference type="Proteomes" id="UP000612585"/>
    </source>
</evidence>
<keyword evidence="3" id="KW-1185">Reference proteome</keyword>
<dbReference type="RefSeq" id="WP_204010202.1">
    <property type="nucleotide sequence ID" value="NZ_BOPG01000097.1"/>
</dbReference>
<accession>A0A8J4E6K4</accession>
<comment type="caution">
    <text evidence="2">The sequence shown here is derived from an EMBL/GenBank/DDBJ whole genome shotgun (WGS) entry which is preliminary data.</text>
</comment>
<proteinExistence type="predicted"/>
<dbReference type="AlphaFoldDB" id="A0A8J4E6K4"/>
<dbReference type="Pfam" id="PF21997">
    <property type="entry name" value="DUF6928"/>
    <property type="match status" value="1"/>
</dbReference>
<dbReference type="EMBL" id="BOPG01000097">
    <property type="protein sequence ID" value="GIJ63521.1"/>
    <property type="molecule type" value="Genomic_DNA"/>
</dbReference>
<feature type="region of interest" description="Disordered" evidence="1">
    <location>
        <begin position="233"/>
        <end position="253"/>
    </location>
</feature>
<organism evidence="2 3">
    <name type="scientific">Virgisporangium aurantiacum</name>
    <dbReference type="NCBI Taxonomy" id="175570"/>
    <lineage>
        <taxon>Bacteria</taxon>
        <taxon>Bacillati</taxon>
        <taxon>Actinomycetota</taxon>
        <taxon>Actinomycetes</taxon>
        <taxon>Micromonosporales</taxon>
        <taxon>Micromonosporaceae</taxon>
        <taxon>Virgisporangium</taxon>
    </lineage>
</organism>